<dbReference type="PROSITE" id="PS50011">
    <property type="entry name" value="PROTEIN_KINASE_DOM"/>
    <property type="match status" value="3"/>
</dbReference>
<evidence type="ECO:0000256" key="2">
    <source>
        <dbReference type="ARBA" id="ARBA00022741"/>
    </source>
</evidence>
<dbReference type="Gene3D" id="3.30.200.20">
    <property type="entry name" value="Phosphorylase Kinase, domain 1"/>
    <property type="match status" value="1"/>
</dbReference>
<evidence type="ECO:0000256" key="3">
    <source>
        <dbReference type="ARBA" id="ARBA00022777"/>
    </source>
</evidence>
<proteinExistence type="predicted"/>
<feature type="domain" description="Protein kinase" evidence="6">
    <location>
        <begin position="557"/>
        <end position="827"/>
    </location>
</feature>
<dbReference type="Pfam" id="PF07714">
    <property type="entry name" value="PK_Tyr_Ser-Thr"/>
    <property type="match status" value="3"/>
</dbReference>
<protein>
    <recommendedName>
        <fullName evidence="6">Protein kinase domain-containing protein</fullName>
    </recommendedName>
</protein>
<dbReference type="PANTHER" id="PTHR44329">
    <property type="entry name" value="SERINE/THREONINE-PROTEIN KINASE TNNI3K-RELATED"/>
    <property type="match status" value="1"/>
</dbReference>
<evidence type="ECO:0000313" key="8">
    <source>
        <dbReference type="Proteomes" id="UP000308730"/>
    </source>
</evidence>
<dbReference type="InterPro" id="IPR001245">
    <property type="entry name" value="Ser-Thr/Tyr_kinase_cat_dom"/>
</dbReference>
<evidence type="ECO:0000256" key="1">
    <source>
        <dbReference type="ARBA" id="ARBA00022679"/>
    </source>
</evidence>
<evidence type="ECO:0000256" key="5">
    <source>
        <dbReference type="SAM" id="MobiDB-lite"/>
    </source>
</evidence>
<dbReference type="InterPro" id="IPR008266">
    <property type="entry name" value="Tyr_kinase_AS"/>
</dbReference>
<dbReference type="InterPro" id="IPR000719">
    <property type="entry name" value="Prot_kinase_dom"/>
</dbReference>
<evidence type="ECO:0000256" key="4">
    <source>
        <dbReference type="ARBA" id="ARBA00022840"/>
    </source>
</evidence>
<reference evidence="7 8" key="1">
    <citation type="submission" date="2019-02" db="EMBL/GenBank/DDBJ databases">
        <title>Genome sequencing of the rare red list fungi Antrodiella citrinella (Flaviporus citrinellus).</title>
        <authorList>
            <person name="Buettner E."/>
            <person name="Kellner H."/>
        </authorList>
    </citation>
    <scope>NUCLEOTIDE SEQUENCE [LARGE SCALE GENOMIC DNA]</scope>
    <source>
        <strain evidence="7 8">DSM 108506</strain>
    </source>
</reference>
<comment type="caution">
    <text evidence="7">The sequence shown here is derived from an EMBL/GenBank/DDBJ whole genome shotgun (WGS) entry which is preliminary data.</text>
</comment>
<dbReference type="SUPFAM" id="SSF56112">
    <property type="entry name" value="Protein kinase-like (PK-like)"/>
    <property type="match status" value="4"/>
</dbReference>
<keyword evidence="8" id="KW-1185">Reference proteome</keyword>
<dbReference type="GO" id="GO:0005524">
    <property type="term" value="F:ATP binding"/>
    <property type="evidence" value="ECO:0007669"/>
    <property type="project" value="InterPro"/>
</dbReference>
<accession>A0A4S4MT56</accession>
<dbReference type="PANTHER" id="PTHR44329:SF288">
    <property type="entry name" value="MITOGEN-ACTIVATED PROTEIN KINASE KINASE KINASE 20"/>
    <property type="match status" value="1"/>
</dbReference>
<feature type="domain" description="Protein kinase" evidence="6">
    <location>
        <begin position="820"/>
        <end position="1098"/>
    </location>
</feature>
<name>A0A4S4MT56_9APHY</name>
<dbReference type="PROSITE" id="PS00109">
    <property type="entry name" value="PROTEIN_KINASE_TYR"/>
    <property type="match status" value="2"/>
</dbReference>
<feature type="region of interest" description="Disordered" evidence="5">
    <location>
        <begin position="1"/>
        <end position="27"/>
    </location>
</feature>
<sequence>MSLSSEAEPVTQDQPSNVPDPSSQEGRSVLDIGNIDVKLHSCVQRIYFTMKAITEELRVIVNADPEWFERFGVKEGWLDIQTQWSELRQTLQDDIEKSREVAEASAGVLKELPLQVPPVEDPNVSDESHVVSAAETHERSLYEKIDFLELDTTLKTFVLETYAILAWHEDVQKILQAFDPTASRDSLAEGVLEALQKVMDIHRKSQATIHFHVFRRILLRGAAQALQKLPPSYYLSNVSCDKKGPNAIGGFGSVYRAQWKRSDENSVVVAVKVCNGDAPLREIIIWRQLEHPNIQQFLGVDKELYAPKLALVSMWEDHGDVSAAIKAFNTKYLQTLRPQWVKEIAKGLAYLHKERIVHGDLRGLNVLIDQKLHARLTDFGLTTLADSNTRTNGPRDGQIPLAWSAPELLGDKSVPDFACDIYSYAMTCIELYSAQKPFGMLNSKQITGRLFKGLRPVRPTRPVNESKVQEMPDAIWDLICECWDEEPNKRPAMSKVVDRVAEIVPDTDKMEHALLVKVVKLREEEAPVGGLVHEAYQLFPSLSVIRDIAQAFTSQPISDVQTFSRDFLQAIQEASRIHDEYLSDIYEAKWMGKDVECKFLETDEPIAEVILWRQLHHPNIQYFYGVIDDSDTQVPSRYPALISTWEINLSVDDVMKKLYPPALRNLRPQWAKQIADAVAYMHEEHIVHGDLRGSNIRIDDQLHARLTSLSFATLDGTHNKTSGPRGSSVDYSAPELFKDKPVLHFASDVYSFAMTCLELYTSTYPFPSFSLSETRVKVLEGERPPRPQTDDAVKIQEIPDNLWSLMCECWAQDASTRPIDESPQPTRASSVARVYRAKWEAKDVECKVSQSEVEQHISEIILWRQLRHPSIQTFFGVSSEVFQPDFAVISTWEVNGSISDAGGRLSLRELQVLRPRWMKEIADGLSYLHEKRVVHGDLRGDNILIDYQLHARLTGFSLTTLADSTHSHTGTHTAGPRVGSIPYAWSSPELFDDESRPQLESDVYSFAMTCIELYSGQTPFYGLRERQMVSKILEGERPPRPASGSIDSPKAQNIPDRLWTLICDCWNQTASDRPEMPAVVDRIAEITPEVDEVEHTLLVKLVNSSPQEHPLAMQTMAETLTNSDGQINAEDVLQALQDVLDATGRATSNTVWPALLRLFLKGAKTFDTLPHSYYLQGVMLDANEVVGEEHPGNVYRGVWESQEVALKVLRDLEAKFALRSALMWRQLRHQSIQPILGVTKDAVPSSLAVVSRWEGNGSVVTAMRTLHSQVLETLRPIWVRRGPEILD</sequence>
<dbReference type="GO" id="GO:0004674">
    <property type="term" value="F:protein serine/threonine kinase activity"/>
    <property type="evidence" value="ECO:0007669"/>
    <property type="project" value="TreeGrafter"/>
</dbReference>
<dbReference type="Gene3D" id="1.10.510.10">
    <property type="entry name" value="Transferase(Phosphotransferase) domain 1"/>
    <property type="match status" value="3"/>
</dbReference>
<organism evidence="7 8">
    <name type="scientific">Antrodiella citrinella</name>
    <dbReference type="NCBI Taxonomy" id="2447956"/>
    <lineage>
        <taxon>Eukaryota</taxon>
        <taxon>Fungi</taxon>
        <taxon>Dikarya</taxon>
        <taxon>Basidiomycota</taxon>
        <taxon>Agaricomycotina</taxon>
        <taxon>Agaricomycetes</taxon>
        <taxon>Polyporales</taxon>
        <taxon>Steccherinaceae</taxon>
        <taxon>Antrodiella</taxon>
    </lineage>
</organism>
<evidence type="ECO:0000259" key="6">
    <source>
        <dbReference type="PROSITE" id="PS50011"/>
    </source>
</evidence>
<gene>
    <name evidence="7" type="ORF">EUX98_g5186</name>
</gene>
<feature type="compositionally biased region" description="Polar residues" evidence="5">
    <location>
        <begin position="1"/>
        <end position="26"/>
    </location>
</feature>
<dbReference type="InterPro" id="IPR051681">
    <property type="entry name" value="Ser/Thr_Kinases-Pseudokinases"/>
</dbReference>
<evidence type="ECO:0000313" key="7">
    <source>
        <dbReference type="EMBL" id="THH29005.1"/>
    </source>
</evidence>
<dbReference type="EMBL" id="SGPM01000145">
    <property type="protein sequence ID" value="THH29005.1"/>
    <property type="molecule type" value="Genomic_DNA"/>
</dbReference>
<dbReference type="InterPro" id="IPR011009">
    <property type="entry name" value="Kinase-like_dom_sf"/>
</dbReference>
<keyword evidence="4" id="KW-0067">ATP-binding</keyword>
<keyword evidence="2" id="KW-0547">Nucleotide-binding</keyword>
<dbReference type="Proteomes" id="UP000308730">
    <property type="component" value="Unassembled WGS sequence"/>
</dbReference>
<keyword evidence="3" id="KW-0418">Kinase</keyword>
<keyword evidence="1" id="KW-0808">Transferase</keyword>
<feature type="domain" description="Protein kinase" evidence="6">
    <location>
        <begin position="240"/>
        <end position="515"/>
    </location>
</feature>
<dbReference type="OrthoDB" id="2791079at2759"/>